<organism evidence="5 6">
    <name type="scientific">Knufia obscura</name>
    <dbReference type="NCBI Taxonomy" id="1635080"/>
    <lineage>
        <taxon>Eukaryota</taxon>
        <taxon>Fungi</taxon>
        <taxon>Dikarya</taxon>
        <taxon>Ascomycota</taxon>
        <taxon>Pezizomycotina</taxon>
        <taxon>Eurotiomycetes</taxon>
        <taxon>Chaetothyriomycetidae</taxon>
        <taxon>Chaetothyriales</taxon>
        <taxon>Trichomeriaceae</taxon>
        <taxon>Knufia</taxon>
    </lineage>
</organism>
<evidence type="ECO:0000256" key="2">
    <source>
        <dbReference type="ARBA" id="ARBA00023163"/>
    </source>
</evidence>
<evidence type="ECO:0000313" key="5">
    <source>
        <dbReference type="EMBL" id="KAK5937008.1"/>
    </source>
</evidence>
<feature type="compositionally biased region" description="Basic and acidic residues" evidence="4">
    <location>
        <begin position="693"/>
        <end position="702"/>
    </location>
</feature>
<dbReference type="RefSeq" id="XP_064725098.1">
    <property type="nucleotide sequence ID" value="XM_064879145.1"/>
</dbReference>
<name>A0ABR0R9P8_9EURO</name>
<accession>A0ABR0R9P8</accession>
<evidence type="ECO:0000256" key="1">
    <source>
        <dbReference type="ARBA" id="ARBA00004123"/>
    </source>
</evidence>
<dbReference type="InterPro" id="IPR052416">
    <property type="entry name" value="GTF3C_component"/>
</dbReference>
<comment type="subcellular location">
    <subcellularLocation>
        <location evidence="1">Nucleus</location>
    </subcellularLocation>
</comment>
<feature type="region of interest" description="Disordered" evidence="4">
    <location>
        <begin position="283"/>
        <end position="322"/>
    </location>
</feature>
<dbReference type="InterPro" id="IPR015943">
    <property type="entry name" value="WD40/YVTN_repeat-like_dom_sf"/>
</dbReference>
<dbReference type="Proteomes" id="UP001334248">
    <property type="component" value="Unassembled WGS sequence"/>
</dbReference>
<keyword evidence="6" id="KW-1185">Reference proteome</keyword>
<evidence type="ECO:0000313" key="6">
    <source>
        <dbReference type="Proteomes" id="UP001334248"/>
    </source>
</evidence>
<dbReference type="PANTHER" id="PTHR15052:SF2">
    <property type="entry name" value="GENERAL TRANSCRIPTION FACTOR 3C POLYPEPTIDE 2"/>
    <property type="match status" value="1"/>
</dbReference>
<feature type="region of interest" description="Disordered" evidence="4">
    <location>
        <begin position="693"/>
        <end position="753"/>
    </location>
</feature>
<evidence type="ECO:0000256" key="4">
    <source>
        <dbReference type="SAM" id="MobiDB-lite"/>
    </source>
</evidence>
<keyword evidence="2" id="KW-0804">Transcription</keyword>
<feature type="compositionally biased region" description="Basic and acidic residues" evidence="4">
    <location>
        <begin position="742"/>
        <end position="753"/>
    </location>
</feature>
<proteinExistence type="predicted"/>
<feature type="region of interest" description="Disordered" evidence="4">
    <location>
        <begin position="766"/>
        <end position="795"/>
    </location>
</feature>
<dbReference type="InterPro" id="IPR036322">
    <property type="entry name" value="WD40_repeat_dom_sf"/>
</dbReference>
<gene>
    <name evidence="5" type="ORF">PMZ80_010757</name>
</gene>
<keyword evidence="3" id="KW-0539">Nucleus</keyword>
<feature type="compositionally biased region" description="Basic residues" evidence="4">
    <location>
        <begin position="294"/>
        <end position="304"/>
    </location>
</feature>
<feature type="compositionally biased region" description="Basic residues" evidence="4">
    <location>
        <begin position="1"/>
        <end position="12"/>
    </location>
</feature>
<evidence type="ECO:0000256" key="3">
    <source>
        <dbReference type="ARBA" id="ARBA00023242"/>
    </source>
</evidence>
<comment type="caution">
    <text evidence="5">The sequence shown here is derived from an EMBL/GenBank/DDBJ whole genome shotgun (WGS) entry which is preliminary data.</text>
</comment>
<dbReference type="SUPFAM" id="SSF50978">
    <property type="entry name" value="WD40 repeat-like"/>
    <property type="match status" value="1"/>
</dbReference>
<feature type="compositionally biased region" description="Basic and acidic residues" evidence="4">
    <location>
        <begin position="33"/>
        <end position="42"/>
    </location>
</feature>
<reference evidence="5 6" key="1">
    <citation type="journal article" date="2023" name="Res Sq">
        <title>Genomic and morphological characterization of Knufia obscura isolated from the Mars 2020 spacecraft assembly facility.</title>
        <authorList>
            <person name="Chander A.M."/>
            <person name="Teixeira M.M."/>
            <person name="Singh N.K."/>
            <person name="Williams M.P."/>
            <person name="Parker C.W."/>
            <person name="Leo P."/>
            <person name="Stajich J.E."/>
            <person name="Torok T."/>
            <person name="Tighe S."/>
            <person name="Mason C.E."/>
            <person name="Venkateswaran K."/>
        </authorList>
    </citation>
    <scope>NUCLEOTIDE SEQUENCE [LARGE SCALE GENOMIC DNA]</scope>
    <source>
        <strain evidence="5 6">CCFEE 5817</strain>
    </source>
</reference>
<protein>
    <submittedName>
        <fullName evidence="5">Uncharacterized protein</fullName>
    </submittedName>
</protein>
<feature type="region of interest" description="Disordered" evidence="4">
    <location>
        <begin position="1"/>
        <end position="120"/>
    </location>
</feature>
<feature type="compositionally biased region" description="Acidic residues" evidence="4">
    <location>
        <begin position="56"/>
        <end position="71"/>
    </location>
</feature>
<sequence length="846" mass="93885">MATPTRRSRRERKANTRYDDQIAWEEALPMLRAESDSPDRSSDSPTPEAFERTIDPDIEDVVMQDADDLELDLAHEDGEFSDAARSSSVGTPDEDGGRDTYLSKLGSTPGERHRKAVPRPRTKALAIEQGLRSRMLEDGDGPKLRYSKEKMWTYSFGSTMDDLYPVLRARDVWHLNPRDVVLPSRTSIRQALRLGAAGNYLERGKRHEAEDSEVQRAEVANQQRIHRLDDEDTTKQMFWDLSSSNEVVIGRQYKARKHRLELFQSLNIAEVSQRPDTISSSYQDGVFSVLSPPRKGRPRTKPRQKSVDMLDQNAKGDEAGSSARDGYHEGWLINLGARPQCLAWAPVKSDGQYLAVCFKCSKAQREAAPPRPTNLAPAFSPSPDYPSHIQIWRMMASPGEADAAARFSHDSSCAPHLLQRICMKFGNILSFEWLPLATGNTTSSDRSMVILSGDGNIRVITIDLTAKGTFEITQPRLIALPPSHTVFTCFSLPSHEDLIAGGADGAVRLYNLHDFSESGELQPYTTIQIHNTYIMNIAVATDIPQYLASTSASGELVLTDLRSPNQDRVRLHRSRLPTRNLSYVPHTRIFLSTSDASGNSERHGTSLSTVIGHSLRHFYHGTNLMKLPEASGITTVLASSPFHPIMLVANASGSVFASNILRRLIPTPIKQEFGGGFMIKLCEVEWLPMQEKEAGKDEKAVEAETNGEEGQTDAAGAESSEKPTHQFVPEPAMQQEPTVAKSKPDIDIFHGSDTRSGITRIHEHFKPEKIDLGTHHQDETGKKSRGKNKDQRRAENALSAASYQIICHEEQAVTAMAWNGNGRFSGWAAIAWGSGILRIQDLAHGI</sequence>
<dbReference type="GeneID" id="90004206"/>
<dbReference type="EMBL" id="JAVHJV010000020">
    <property type="protein sequence ID" value="KAK5937008.1"/>
    <property type="molecule type" value="Genomic_DNA"/>
</dbReference>
<dbReference type="PANTHER" id="PTHR15052">
    <property type="entry name" value="RNA POLYMERASE III TRANSCRIPTION INITIATION FACTOR COMPLEX SUBUNIT"/>
    <property type="match status" value="1"/>
</dbReference>
<dbReference type="Gene3D" id="2.130.10.10">
    <property type="entry name" value="YVTN repeat-like/Quinoprotein amine dehydrogenase"/>
    <property type="match status" value="1"/>
</dbReference>